<dbReference type="EMBL" id="ML977162">
    <property type="protein sequence ID" value="KAF1985359.1"/>
    <property type="molecule type" value="Genomic_DNA"/>
</dbReference>
<evidence type="ECO:0000256" key="2">
    <source>
        <dbReference type="ARBA" id="ARBA00022857"/>
    </source>
</evidence>
<evidence type="ECO:0000256" key="1">
    <source>
        <dbReference type="ARBA" id="ARBA00006484"/>
    </source>
</evidence>
<dbReference type="CDD" id="cd05233">
    <property type="entry name" value="SDR_c"/>
    <property type="match status" value="1"/>
</dbReference>
<dbReference type="InterPro" id="IPR036291">
    <property type="entry name" value="NAD(P)-bd_dom_sf"/>
</dbReference>
<dbReference type="Proteomes" id="UP000800041">
    <property type="component" value="Unassembled WGS sequence"/>
</dbReference>
<evidence type="ECO:0000313" key="4">
    <source>
        <dbReference type="Proteomes" id="UP000800041"/>
    </source>
</evidence>
<dbReference type="SUPFAM" id="SSF51735">
    <property type="entry name" value="NAD(P)-binding Rossmann-fold domains"/>
    <property type="match status" value="1"/>
</dbReference>
<name>A0A6G1GX75_9PEZI</name>
<dbReference type="PROSITE" id="PS00061">
    <property type="entry name" value="ADH_SHORT"/>
    <property type="match status" value="1"/>
</dbReference>
<dbReference type="InterPro" id="IPR002347">
    <property type="entry name" value="SDR_fam"/>
</dbReference>
<dbReference type="GO" id="GO:0016616">
    <property type="term" value="F:oxidoreductase activity, acting on the CH-OH group of donors, NAD or NADP as acceptor"/>
    <property type="evidence" value="ECO:0007669"/>
    <property type="project" value="TreeGrafter"/>
</dbReference>
<dbReference type="FunFam" id="3.40.50.720:FF:000084">
    <property type="entry name" value="Short-chain dehydrogenase reductase"/>
    <property type="match status" value="1"/>
</dbReference>
<gene>
    <name evidence="3" type="ORF">K402DRAFT_379067</name>
</gene>
<keyword evidence="2" id="KW-0521">NADP</keyword>
<dbReference type="Gene3D" id="3.40.50.720">
    <property type="entry name" value="NAD(P)-binding Rossmann-like Domain"/>
    <property type="match status" value="1"/>
</dbReference>
<dbReference type="PANTHER" id="PTHR42760:SF124">
    <property type="entry name" value="SHORT-CHAIN DEHYDROGENASE_REDUCTASE"/>
    <property type="match status" value="1"/>
</dbReference>
<accession>A0A6G1GX75</accession>
<dbReference type="PANTHER" id="PTHR42760">
    <property type="entry name" value="SHORT-CHAIN DEHYDROGENASES/REDUCTASES FAMILY MEMBER"/>
    <property type="match status" value="1"/>
</dbReference>
<reference evidence="3" key="1">
    <citation type="journal article" date="2020" name="Stud. Mycol.">
        <title>101 Dothideomycetes genomes: a test case for predicting lifestyles and emergence of pathogens.</title>
        <authorList>
            <person name="Haridas S."/>
            <person name="Albert R."/>
            <person name="Binder M."/>
            <person name="Bloem J."/>
            <person name="Labutti K."/>
            <person name="Salamov A."/>
            <person name="Andreopoulos B."/>
            <person name="Baker S."/>
            <person name="Barry K."/>
            <person name="Bills G."/>
            <person name="Bluhm B."/>
            <person name="Cannon C."/>
            <person name="Castanera R."/>
            <person name="Culley D."/>
            <person name="Daum C."/>
            <person name="Ezra D."/>
            <person name="Gonzalez J."/>
            <person name="Henrissat B."/>
            <person name="Kuo A."/>
            <person name="Liang C."/>
            <person name="Lipzen A."/>
            <person name="Lutzoni F."/>
            <person name="Magnuson J."/>
            <person name="Mondo S."/>
            <person name="Nolan M."/>
            <person name="Ohm R."/>
            <person name="Pangilinan J."/>
            <person name="Park H.-J."/>
            <person name="Ramirez L."/>
            <person name="Alfaro M."/>
            <person name="Sun H."/>
            <person name="Tritt A."/>
            <person name="Yoshinaga Y."/>
            <person name="Zwiers L.-H."/>
            <person name="Turgeon B."/>
            <person name="Goodwin S."/>
            <person name="Spatafora J."/>
            <person name="Crous P."/>
            <person name="Grigoriev I."/>
        </authorList>
    </citation>
    <scope>NUCLEOTIDE SEQUENCE</scope>
    <source>
        <strain evidence="3">CBS 113979</strain>
    </source>
</reference>
<organism evidence="3 4">
    <name type="scientific">Aulographum hederae CBS 113979</name>
    <dbReference type="NCBI Taxonomy" id="1176131"/>
    <lineage>
        <taxon>Eukaryota</taxon>
        <taxon>Fungi</taxon>
        <taxon>Dikarya</taxon>
        <taxon>Ascomycota</taxon>
        <taxon>Pezizomycotina</taxon>
        <taxon>Dothideomycetes</taxon>
        <taxon>Pleosporomycetidae</taxon>
        <taxon>Aulographales</taxon>
        <taxon>Aulographaceae</taxon>
    </lineage>
</organism>
<dbReference type="PRINTS" id="PR00081">
    <property type="entry name" value="GDHRDH"/>
</dbReference>
<dbReference type="AlphaFoldDB" id="A0A6G1GX75"/>
<evidence type="ECO:0000313" key="3">
    <source>
        <dbReference type="EMBL" id="KAF1985359.1"/>
    </source>
</evidence>
<sequence length="273" mass="28796">MSSRLQNKVALVTGSSSGIGRAIALAFAANGAKLIVCVDLNEFPRSDGIEDDERPTAKLMCDTYGDGRAIFVRVDVSISEDVKHAVDVAVEEGGRLDIIVNNAGIGESHDTPRLHEMDDSVWDKTMAVNARGVFLGCKYAIGQFMKQEPIAPSEARGWVINIASVYGMTGAPGGHGPYCASKGAVLNFTKQIAVDYSKDKIHANAVCPGHTRSAMTSGKHADPEKSNPILGQIPCGRWGEPSDIANACVFLASDDAAYISGIGLPVDGGFLAM</sequence>
<dbReference type="PRINTS" id="PR00080">
    <property type="entry name" value="SDRFAMILY"/>
</dbReference>
<protein>
    <submittedName>
        <fullName evidence="3">Putative short-chain dehydrogenase</fullName>
    </submittedName>
</protein>
<dbReference type="NCBIfam" id="NF005559">
    <property type="entry name" value="PRK07231.1"/>
    <property type="match status" value="1"/>
</dbReference>
<keyword evidence="4" id="KW-1185">Reference proteome</keyword>
<comment type="similarity">
    <text evidence="1">Belongs to the short-chain dehydrogenases/reductases (SDR) family.</text>
</comment>
<proteinExistence type="inferred from homology"/>
<dbReference type="OrthoDB" id="417891at2759"/>
<dbReference type="Pfam" id="PF13561">
    <property type="entry name" value="adh_short_C2"/>
    <property type="match status" value="1"/>
</dbReference>
<dbReference type="InterPro" id="IPR020904">
    <property type="entry name" value="Sc_DH/Rdtase_CS"/>
</dbReference>